<evidence type="ECO:0000313" key="7">
    <source>
        <dbReference type="EMBL" id="OIS92680.1"/>
    </source>
</evidence>
<feature type="transmembrane region" description="Helical" evidence="5">
    <location>
        <begin position="87"/>
        <end position="107"/>
    </location>
</feature>
<evidence type="ECO:0000256" key="1">
    <source>
        <dbReference type="ARBA" id="ARBA00004370"/>
    </source>
</evidence>
<dbReference type="GO" id="GO:0008610">
    <property type="term" value="P:lipid biosynthetic process"/>
    <property type="evidence" value="ECO:0007669"/>
    <property type="project" value="InterPro"/>
</dbReference>
<evidence type="ECO:0000313" key="8">
    <source>
        <dbReference type="Proteomes" id="UP000182985"/>
    </source>
</evidence>
<dbReference type="EMBL" id="MOEC01000014">
    <property type="protein sequence ID" value="OIS92680.1"/>
    <property type="molecule type" value="Genomic_DNA"/>
</dbReference>
<evidence type="ECO:0000256" key="5">
    <source>
        <dbReference type="SAM" id="Phobius"/>
    </source>
</evidence>
<evidence type="ECO:0000256" key="4">
    <source>
        <dbReference type="ARBA" id="ARBA00023136"/>
    </source>
</evidence>
<comment type="subcellular location">
    <subcellularLocation>
        <location evidence="1">Membrane</location>
    </subcellularLocation>
</comment>
<organism evidence="7 8">
    <name type="scientific">Brucella cytisi</name>
    <dbReference type="NCBI Taxonomy" id="407152"/>
    <lineage>
        <taxon>Bacteria</taxon>
        <taxon>Pseudomonadati</taxon>
        <taxon>Pseudomonadota</taxon>
        <taxon>Alphaproteobacteria</taxon>
        <taxon>Hyphomicrobiales</taxon>
        <taxon>Brucellaceae</taxon>
        <taxon>Brucella/Ochrobactrum group</taxon>
        <taxon>Brucella</taxon>
    </lineage>
</organism>
<dbReference type="OrthoDB" id="9770329at2"/>
<protein>
    <submittedName>
        <fullName evidence="7">Sterol desaturase</fullName>
    </submittedName>
</protein>
<dbReference type="PANTHER" id="PTHR11863">
    <property type="entry name" value="STEROL DESATURASE"/>
    <property type="match status" value="1"/>
</dbReference>
<dbReference type="RefSeq" id="WP_071632388.1">
    <property type="nucleotide sequence ID" value="NZ_MOEC01000014.1"/>
</dbReference>
<feature type="transmembrane region" description="Helical" evidence="5">
    <location>
        <begin position="12"/>
        <end position="31"/>
    </location>
</feature>
<dbReference type="Proteomes" id="UP000182985">
    <property type="component" value="Unassembled WGS sequence"/>
</dbReference>
<evidence type="ECO:0000259" key="6">
    <source>
        <dbReference type="Pfam" id="PF04116"/>
    </source>
</evidence>
<gene>
    <name evidence="7" type="ORF">BLA27_14625</name>
</gene>
<proteinExistence type="predicted"/>
<comment type="caution">
    <text evidence="7">The sequence shown here is derived from an EMBL/GenBank/DDBJ whole genome shotgun (WGS) entry which is preliminary data.</text>
</comment>
<dbReference type="InterPro" id="IPR050307">
    <property type="entry name" value="Sterol_Desaturase_Related"/>
</dbReference>
<keyword evidence="8" id="KW-1185">Reference proteome</keyword>
<keyword evidence="2 5" id="KW-0812">Transmembrane</keyword>
<dbReference type="GO" id="GO:0016020">
    <property type="term" value="C:membrane"/>
    <property type="evidence" value="ECO:0007669"/>
    <property type="project" value="UniProtKB-SubCell"/>
</dbReference>
<feature type="domain" description="Fatty acid hydroxylase" evidence="6">
    <location>
        <begin position="124"/>
        <end position="258"/>
    </location>
</feature>
<dbReference type="GO" id="GO:0016491">
    <property type="term" value="F:oxidoreductase activity"/>
    <property type="evidence" value="ECO:0007669"/>
    <property type="project" value="InterPro"/>
</dbReference>
<keyword evidence="4 5" id="KW-0472">Membrane</keyword>
<feature type="transmembrane region" description="Helical" evidence="5">
    <location>
        <begin position="113"/>
        <end position="135"/>
    </location>
</feature>
<sequence length="303" mass="34484">MLDFELFRWTLRYCGWPSVFFSGLVGARFAFDSDHPMALFTVVYAIAVAMLFIMERLIPYEGRWLEADGETWNDIAHTLLTKGLVQVAALAAALFPMIAAGFLQPLATLQFSFWPSTLPFMLQVALAVIIAEFGLYWSHRVAHERLFFWRFHALHHSVTRLWVVNTGRFHVIDSLFKVALSQAPLYFLGAPLQIFWWLGAVTAFVGILTHCNVDMRTGILDNVFSTPRLHRWHHSKDIREGNTNYGENIVLFDQIFRTYHNPDRPSSADIGIKGQVAKGFLAQLAQPFSKDGVRQILGLPSKN</sequence>
<dbReference type="Pfam" id="PF04116">
    <property type="entry name" value="FA_hydroxylase"/>
    <property type="match status" value="1"/>
</dbReference>
<dbReference type="AlphaFoldDB" id="A0A1J6ICA8"/>
<accession>A0A1J6ICA8</accession>
<evidence type="ECO:0000256" key="3">
    <source>
        <dbReference type="ARBA" id="ARBA00022989"/>
    </source>
</evidence>
<name>A0A1J6ICA8_9HYPH</name>
<dbReference type="GO" id="GO:0005506">
    <property type="term" value="F:iron ion binding"/>
    <property type="evidence" value="ECO:0007669"/>
    <property type="project" value="InterPro"/>
</dbReference>
<evidence type="ECO:0000256" key="2">
    <source>
        <dbReference type="ARBA" id="ARBA00022692"/>
    </source>
</evidence>
<keyword evidence="3 5" id="KW-1133">Transmembrane helix</keyword>
<dbReference type="InterPro" id="IPR006694">
    <property type="entry name" value="Fatty_acid_hydroxylase"/>
</dbReference>
<feature type="transmembrane region" description="Helical" evidence="5">
    <location>
        <begin position="37"/>
        <end position="54"/>
    </location>
</feature>
<reference evidence="7 8" key="1">
    <citation type="submission" date="2016-10" db="EMBL/GenBank/DDBJ databases">
        <title>The Draft Genome Sequence of the Potato Rhizosphere Bacteria Ochrobactrum sp. IPA7.2.</title>
        <authorList>
            <person name="Gogoleva N.E."/>
            <person name="Khlopko Y.A."/>
            <person name="Burygin G.L."/>
            <person name="Plotnikov A.O."/>
        </authorList>
    </citation>
    <scope>NUCLEOTIDE SEQUENCE [LARGE SCALE GENOMIC DNA]</scope>
    <source>
        <strain evidence="7 8">IPA7.2</strain>
    </source>
</reference>
<feature type="transmembrane region" description="Helical" evidence="5">
    <location>
        <begin position="185"/>
        <end position="208"/>
    </location>
</feature>